<dbReference type="SUPFAM" id="SSF49764">
    <property type="entry name" value="HSP20-like chaperones"/>
    <property type="match status" value="1"/>
</dbReference>
<dbReference type="PROSITE" id="PS01031">
    <property type="entry name" value="SHSP"/>
    <property type="match status" value="1"/>
</dbReference>
<dbReference type="PANTHER" id="PTHR11527">
    <property type="entry name" value="HEAT-SHOCK PROTEIN 20 FAMILY MEMBER"/>
    <property type="match status" value="1"/>
</dbReference>
<dbReference type="EMBL" id="FMAR01000007">
    <property type="protein sequence ID" value="SCC38898.1"/>
    <property type="molecule type" value="Genomic_DNA"/>
</dbReference>
<evidence type="ECO:0000313" key="5">
    <source>
        <dbReference type="Proteomes" id="UP000242818"/>
    </source>
</evidence>
<dbReference type="STRING" id="1335309.GA0116948_107103"/>
<evidence type="ECO:0000313" key="4">
    <source>
        <dbReference type="EMBL" id="SCC38898.1"/>
    </source>
</evidence>
<dbReference type="Proteomes" id="UP000242818">
    <property type="component" value="Unassembled WGS sequence"/>
</dbReference>
<accession>A0A1C4E5L9</accession>
<evidence type="ECO:0000256" key="2">
    <source>
        <dbReference type="RuleBase" id="RU003616"/>
    </source>
</evidence>
<dbReference type="InterPro" id="IPR008978">
    <property type="entry name" value="HSP20-like_chaperone"/>
</dbReference>
<evidence type="ECO:0000256" key="1">
    <source>
        <dbReference type="PROSITE-ProRule" id="PRU00285"/>
    </source>
</evidence>
<name>A0A1C4E5L9_9BACT</name>
<dbReference type="InterPro" id="IPR002068">
    <property type="entry name" value="A-crystallin/Hsp20_dom"/>
</dbReference>
<protein>
    <submittedName>
        <fullName evidence="4">HSP20 family protein</fullName>
    </submittedName>
</protein>
<dbReference type="Pfam" id="PF00011">
    <property type="entry name" value="HSP20"/>
    <property type="match status" value="1"/>
</dbReference>
<evidence type="ECO:0000259" key="3">
    <source>
        <dbReference type="PROSITE" id="PS01031"/>
    </source>
</evidence>
<keyword evidence="5" id="KW-1185">Reference proteome</keyword>
<dbReference type="RefSeq" id="WP_089712341.1">
    <property type="nucleotide sequence ID" value="NZ_FMAR01000007.1"/>
</dbReference>
<reference evidence="4 5" key="1">
    <citation type="submission" date="2016-08" db="EMBL/GenBank/DDBJ databases">
        <authorList>
            <person name="Seilhamer J.J."/>
        </authorList>
    </citation>
    <scope>NUCLEOTIDE SEQUENCE [LARGE SCALE GENOMIC DNA]</scope>
    <source>
        <strain evidence="4 5">A37T2</strain>
    </source>
</reference>
<dbReference type="AlphaFoldDB" id="A0A1C4E5L9"/>
<gene>
    <name evidence="4" type="ORF">GA0116948_107103</name>
</gene>
<sequence>MTLLKFNQPKTYGNILDDVFAAQPWNKLFKDEVLSSDFFSTYPPVNIHETKDGYNIDLVVPGHDKADFKLNVEKNTLSISAEKKIETHSEDEKQLRREFGFRAFKRSFSLAENVDAENINAKYENGILKVTLPKKEKQPEETKQIVVS</sequence>
<dbReference type="OrthoDB" id="9814487at2"/>
<dbReference type="InterPro" id="IPR031107">
    <property type="entry name" value="Small_HSP"/>
</dbReference>
<dbReference type="CDD" id="cd06464">
    <property type="entry name" value="ACD_sHsps-like"/>
    <property type="match status" value="1"/>
</dbReference>
<feature type="domain" description="SHSP" evidence="3">
    <location>
        <begin position="36"/>
        <end position="148"/>
    </location>
</feature>
<dbReference type="Gene3D" id="2.60.40.790">
    <property type="match status" value="1"/>
</dbReference>
<comment type="similarity">
    <text evidence="1 2">Belongs to the small heat shock protein (HSP20) family.</text>
</comment>
<proteinExistence type="inferred from homology"/>
<organism evidence="4 5">
    <name type="scientific">Chitinophaga costaii</name>
    <dbReference type="NCBI Taxonomy" id="1335309"/>
    <lineage>
        <taxon>Bacteria</taxon>
        <taxon>Pseudomonadati</taxon>
        <taxon>Bacteroidota</taxon>
        <taxon>Chitinophagia</taxon>
        <taxon>Chitinophagales</taxon>
        <taxon>Chitinophagaceae</taxon>
        <taxon>Chitinophaga</taxon>
    </lineage>
</organism>